<feature type="compositionally biased region" description="Polar residues" evidence="1">
    <location>
        <begin position="242"/>
        <end position="258"/>
    </location>
</feature>
<dbReference type="Proteomes" id="UP000673691">
    <property type="component" value="Unassembled WGS sequence"/>
</dbReference>
<protein>
    <recommendedName>
        <fullName evidence="2">Phosphatidate phosphatase APP1 catalytic domain-containing protein</fullName>
    </recommendedName>
</protein>
<sequence>MANVYSHWWTRGFAMHYVSNTPYQLLPMLDAFFRCHGFPPGSTHLKIFDWRGPSRTSILSNPELGKRRHILSILKDFPKRKFILIGDSGERDLELYTKIARENPDRVLKIFIRDVTTPRLRRQMQAEAASAASTARRTFSLQLTNFEAIRHRTLKLRSKPWSLSTAAPVSSDGSSPDTAYAGFPSADGCALTEDVPPNPALRLDPPQTQPSSTASSPLSLQTAETRPFRVRRRSLTGLEDCSSPTDAVPNGSTGSGTAQDHRLADFNKISPSANRPTVPAVAAPVPQTANAGEGLGEASPVATTSPTTDAGNFPRHAAGTNQRPGPRRAQSPANPLAAFARRVAEATEGLPEGMCTLFEDSERLLLDESLQARLKEYCGL</sequence>
<dbReference type="EMBL" id="JAEFCI010010036">
    <property type="protein sequence ID" value="KAG5457467.1"/>
    <property type="molecule type" value="Genomic_DNA"/>
</dbReference>
<dbReference type="InterPro" id="IPR052935">
    <property type="entry name" value="Mg2+_PAP"/>
</dbReference>
<dbReference type="PANTHER" id="PTHR28208:SF3">
    <property type="entry name" value="PHOSPHATIDATE PHOSPHATASE APP1"/>
    <property type="match status" value="1"/>
</dbReference>
<comment type="caution">
    <text evidence="3">The sequence shown here is derived from an EMBL/GenBank/DDBJ whole genome shotgun (WGS) entry which is preliminary data.</text>
</comment>
<evidence type="ECO:0000313" key="4">
    <source>
        <dbReference type="Proteomes" id="UP000673691"/>
    </source>
</evidence>
<feature type="compositionally biased region" description="Polar residues" evidence="1">
    <location>
        <begin position="164"/>
        <end position="177"/>
    </location>
</feature>
<dbReference type="OrthoDB" id="2117591at2759"/>
<dbReference type="PANTHER" id="PTHR28208">
    <property type="entry name" value="PHOSPHATIDATE PHOSPHATASE APP1"/>
    <property type="match status" value="1"/>
</dbReference>
<feature type="compositionally biased region" description="Polar residues" evidence="1">
    <location>
        <begin position="301"/>
        <end position="310"/>
    </location>
</feature>
<evidence type="ECO:0000259" key="2">
    <source>
        <dbReference type="Pfam" id="PF09949"/>
    </source>
</evidence>
<gene>
    <name evidence="3" type="ORF">BJ554DRAFT_2511</name>
</gene>
<feature type="compositionally biased region" description="Low complexity" evidence="1">
    <location>
        <begin position="205"/>
        <end position="223"/>
    </location>
</feature>
<dbReference type="AlphaFoldDB" id="A0A8H7ZQC1"/>
<accession>A0A8H7ZQC1</accession>
<feature type="domain" description="Phosphatidate phosphatase APP1 catalytic" evidence="2">
    <location>
        <begin position="1"/>
        <end position="114"/>
    </location>
</feature>
<feature type="region of interest" description="Disordered" evidence="1">
    <location>
        <begin position="288"/>
        <end position="333"/>
    </location>
</feature>
<proteinExistence type="predicted"/>
<organism evidence="3 4">
    <name type="scientific">Olpidium bornovanus</name>
    <dbReference type="NCBI Taxonomy" id="278681"/>
    <lineage>
        <taxon>Eukaryota</taxon>
        <taxon>Fungi</taxon>
        <taxon>Fungi incertae sedis</taxon>
        <taxon>Olpidiomycota</taxon>
        <taxon>Olpidiomycotina</taxon>
        <taxon>Olpidiomycetes</taxon>
        <taxon>Olpidiales</taxon>
        <taxon>Olpidiaceae</taxon>
        <taxon>Olpidium</taxon>
    </lineage>
</organism>
<dbReference type="InterPro" id="IPR019236">
    <property type="entry name" value="APP1_cat"/>
</dbReference>
<keyword evidence="4" id="KW-1185">Reference proteome</keyword>
<evidence type="ECO:0000313" key="3">
    <source>
        <dbReference type="EMBL" id="KAG5457467.1"/>
    </source>
</evidence>
<dbReference type="GO" id="GO:0008195">
    <property type="term" value="F:phosphatidate phosphatase activity"/>
    <property type="evidence" value="ECO:0007669"/>
    <property type="project" value="InterPro"/>
</dbReference>
<name>A0A8H7ZQC1_9FUNG</name>
<feature type="region of interest" description="Disordered" evidence="1">
    <location>
        <begin position="164"/>
        <end position="259"/>
    </location>
</feature>
<evidence type="ECO:0000256" key="1">
    <source>
        <dbReference type="SAM" id="MobiDB-lite"/>
    </source>
</evidence>
<dbReference type="Pfam" id="PF09949">
    <property type="entry name" value="APP1_cat"/>
    <property type="match status" value="1"/>
</dbReference>
<reference evidence="3 4" key="1">
    <citation type="journal article" name="Sci. Rep.">
        <title>Genome-scale phylogenetic analyses confirm Olpidium as the closest living zoosporic fungus to the non-flagellated, terrestrial fungi.</title>
        <authorList>
            <person name="Chang Y."/>
            <person name="Rochon D."/>
            <person name="Sekimoto S."/>
            <person name="Wang Y."/>
            <person name="Chovatia M."/>
            <person name="Sandor L."/>
            <person name="Salamov A."/>
            <person name="Grigoriev I.V."/>
            <person name="Stajich J.E."/>
            <person name="Spatafora J.W."/>
        </authorList>
    </citation>
    <scope>NUCLEOTIDE SEQUENCE [LARGE SCALE GENOMIC DNA]</scope>
    <source>
        <strain evidence="3">S191</strain>
    </source>
</reference>